<gene>
    <name evidence="1" type="ORF">MUN86_22245</name>
</gene>
<reference evidence="1" key="1">
    <citation type="submission" date="2022-04" db="EMBL/GenBank/DDBJ databases">
        <title>Hymenobacter sp. isolated from the air.</title>
        <authorList>
            <person name="Won M."/>
            <person name="Lee C.-M."/>
            <person name="Woen H.-Y."/>
            <person name="Kwon S.-W."/>
        </authorList>
    </citation>
    <scope>NUCLEOTIDE SEQUENCE</scope>
    <source>
        <strain evidence="1">5420S-77</strain>
    </source>
</reference>
<dbReference type="InterPro" id="IPR025850">
    <property type="entry name" value="SUKH-3"/>
</dbReference>
<evidence type="ECO:0000313" key="1">
    <source>
        <dbReference type="EMBL" id="UOQ66180.1"/>
    </source>
</evidence>
<name>A0ABY4G5K9_9BACT</name>
<protein>
    <submittedName>
        <fullName evidence="1">SUKH-3 domain-containing protein</fullName>
    </submittedName>
</protein>
<sequence>MFAFSNEVHHIMTEAGWFPGRSVDTQLYRQQARRLRLPWLPAADKFLREFGGLSCYFTRHDHSTSQAFFEVERGAAFPELPHLLHEYSPRVPHQTLSVVGLAYSDPLCLLMDQGGALYGAFAGGFYHIAQEGVAGIEAIVLDWPFKEIPPLFAKEG</sequence>
<accession>A0ABY4G5K9</accession>
<evidence type="ECO:0000313" key="2">
    <source>
        <dbReference type="Proteomes" id="UP000830401"/>
    </source>
</evidence>
<dbReference type="Proteomes" id="UP000830401">
    <property type="component" value="Chromosome"/>
</dbReference>
<organism evidence="1 2">
    <name type="scientific">Hymenobacter volaticus</name>
    <dbReference type="NCBI Taxonomy" id="2932254"/>
    <lineage>
        <taxon>Bacteria</taxon>
        <taxon>Pseudomonadati</taxon>
        <taxon>Bacteroidota</taxon>
        <taxon>Cytophagia</taxon>
        <taxon>Cytophagales</taxon>
        <taxon>Hymenobacteraceae</taxon>
        <taxon>Hymenobacter</taxon>
    </lineage>
</organism>
<dbReference type="Pfam" id="PF14433">
    <property type="entry name" value="SUKH-3"/>
    <property type="match status" value="1"/>
</dbReference>
<proteinExistence type="predicted"/>
<dbReference type="EMBL" id="CP095061">
    <property type="protein sequence ID" value="UOQ66180.1"/>
    <property type="molecule type" value="Genomic_DNA"/>
</dbReference>
<dbReference type="RefSeq" id="WP_245120158.1">
    <property type="nucleotide sequence ID" value="NZ_CP095061.1"/>
</dbReference>
<keyword evidence="2" id="KW-1185">Reference proteome</keyword>